<accession>A0A1N7PBX0</accession>
<organism evidence="1 2">
    <name type="scientific">Thalassolituus maritimus</name>
    <dbReference type="NCBI Taxonomy" id="484498"/>
    <lineage>
        <taxon>Bacteria</taxon>
        <taxon>Pseudomonadati</taxon>
        <taxon>Pseudomonadota</taxon>
        <taxon>Gammaproteobacteria</taxon>
        <taxon>Oceanospirillales</taxon>
        <taxon>Oceanospirillaceae</taxon>
        <taxon>Thalassolituus</taxon>
    </lineage>
</organism>
<dbReference type="STRING" id="484498.SAMN05421686_10975"/>
<dbReference type="Proteomes" id="UP000185639">
    <property type="component" value="Unassembled WGS sequence"/>
</dbReference>
<dbReference type="EMBL" id="FTOH01000009">
    <property type="protein sequence ID" value="SIT07997.1"/>
    <property type="molecule type" value="Genomic_DNA"/>
</dbReference>
<evidence type="ECO:0000313" key="2">
    <source>
        <dbReference type="Proteomes" id="UP000185639"/>
    </source>
</evidence>
<keyword evidence="2" id="KW-1185">Reference proteome</keyword>
<name>A0A1N7PBX0_9GAMM</name>
<reference evidence="2" key="1">
    <citation type="submission" date="2017-01" db="EMBL/GenBank/DDBJ databases">
        <authorList>
            <person name="Varghese N."/>
            <person name="Submissions S."/>
        </authorList>
    </citation>
    <scope>NUCLEOTIDE SEQUENCE [LARGE SCALE GENOMIC DNA]</scope>
    <source>
        <strain evidence="2">DSM 24913</strain>
    </source>
</reference>
<proteinExistence type="predicted"/>
<gene>
    <name evidence="1" type="ORF">SAMN05421686_10975</name>
</gene>
<dbReference type="RefSeq" id="WP_076517112.1">
    <property type="nucleotide sequence ID" value="NZ_FTOH01000009.1"/>
</dbReference>
<dbReference type="AlphaFoldDB" id="A0A1N7PBX0"/>
<protein>
    <submittedName>
        <fullName evidence="1">Uncharacterized protein</fullName>
    </submittedName>
</protein>
<sequence>MTIKRAGDMHQFTITDHYQLMHYLETEGREGTELLPLLKSKLGSALRSEVQSVRYRAPHLVAMVAETIEPIELAQGGPDAVHPVSIRSITLDDSGLKVHGHFGFTEALINTCTEVDIALDLGLMWLADTDAINLRKELESLKAELDSAREINTLLIDLAKTLAEEKGEQLQEQIIDKATATMLSESAASQLVADTDDEVADLFGSSLGGMLQDDIHCTVWEQVKQLHVVDRLALCLCEPDEELETWVANQYGEFPTPTSCTDIKLSCDTLIDQMARAVEGRIYEAAGVETEE</sequence>
<evidence type="ECO:0000313" key="1">
    <source>
        <dbReference type="EMBL" id="SIT07997.1"/>
    </source>
</evidence>